<sequence>MTNDTHLENMVKVKKEIATSVPPISLTLKKNVVKEEEVEEEELIATKPQISKNELQGR</sequence>
<protein>
    <submittedName>
        <fullName evidence="1">Uncharacterized protein</fullName>
    </submittedName>
</protein>
<dbReference type="Proteomes" id="UP000029981">
    <property type="component" value="Chromosome 7"/>
</dbReference>
<proteinExistence type="predicted"/>
<reference evidence="1 2" key="3">
    <citation type="journal article" date="2010" name="BMC Genomics">
        <title>Transcriptome sequencing and comparative analysis of cucumber flowers with different sex types.</title>
        <authorList>
            <person name="Guo S."/>
            <person name="Zheng Y."/>
            <person name="Joung J.G."/>
            <person name="Liu S."/>
            <person name="Zhang Z."/>
            <person name="Crasta O.R."/>
            <person name="Sobral B.W."/>
            <person name="Xu Y."/>
            <person name="Huang S."/>
            <person name="Fei Z."/>
        </authorList>
    </citation>
    <scope>NUCLEOTIDE SEQUENCE [LARGE SCALE GENOMIC DNA]</scope>
    <source>
        <strain evidence="2">cv. 9930</strain>
    </source>
</reference>
<gene>
    <name evidence="1" type="ORF">Csa_7G326230</name>
</gene>
<evidence type="ECO:0000313" key="2">
    <source>
        <dbReference type="Proteomes" id="UP000029981"/>
    </source>
</evidence>
<dbReference type="EMBL" id="CM002928">
    <property type="protein sequence ID" value="KGN44533.1"/>
    <property type="molecule type" value="Genomic_DNA"/>
</dbReference>
<dbReference type="AlphaFoldDB" id="A0A0A0K512"/>
<name>A0A0A0K512_CUCSA</name>
<reference evidence="1 2" key="1">
    <citation type="journal article" date="2009" name="Nat. Genet.">
        <title>The genome of the cucumber, Cucumis sativus L.</title>
        <authorList>
            <person name="Huang S."/>
            <person name="Li R."/>
            <person name="Zhang Z."/>
            <person name="Li L."/>
            <person name="Gu X."/>
            <person name="Fan W."/>
            <person name="Lucas W.J."/>
            <person name="Wang X."/>
            <person name="Xie B."/>
            <person name="Ni P."/>
            <person name="Ren Y."/>
            <person name="Zhu H."/>
            <person name="Li J."/>
            <person name="Lin K."/>
            <person name="Jin W."/>
            <person name="Fei Z."/>
            <person name="Li G."/>
            <person name="Staub J."/>
            <person name="Kilian A."/>
            <person name="van der Vossen E.A."/>
            <person name="Wu Y."/>
            <person name="Guo J."/>
            <person name="He J."/>
            <person name="Jia Z."/>
            <person name="Ren Y."/>
            <person name="Tian G."/>
            <person name="Lu Y."/>
            <person name="Ruan J."/>
            <person name="Qian W."/>
            <person name="Wang M."/>
            <person name="Huang Q."/>
            <person name="Li B."/>
            <person name="Xuan Z."/>
            <person name="Cao J."/>
            <person name="Asan"/>
            <person name="Wu Z."/>
            <person name="Zhang J."/>
            <person name="Cai Q."/>
            <person name="Bai Y."/>
            <person name="Zhao B."/>
            <person name="Han Y."/>
            <person name="Li Y."/>
            <person name="Li X."/>
            <person name="Wang S."/>
            <person name="Shi Q."/>
            <person name="Liu S."/>
            <person name="Cho W.K."/>
            <person name="Kim J.Y."/>
            <person name="Xu Y."/>
            <person name="Heller-Uszynska K."/>
            <person name="Miao H."/>
            <person name="Cheng Z."/>
            <person name="Zhang S."/>
            <person name="Wu J."/>
            <person name="Yang Y."/>
            <person name="Kang H."/>
            <person name="Li M."/>
            <person name="Liang H."/>
            <person name="Ren X."/>
            <person name="Shi Z."/>
            <person name="Wen M."/>
            <person name="Jian M."/>
            <person name="Yang H."/>
            <person name="Zhang G."/>
            <person name="Yang Z."/>
            <person name="Chen R."/>
            <person name="Liu S."/>
            <person name="Li J."/>
            <person name="Ma L."/>
            <person name="Liu H."/>
            <person name="Zhou Y."/>
            <person name="Zhao J."/>
            <person name="Fang X."/>
            <person name="Li G."/>
            <person name="Fang L."/>
            <person name="Li Y."/>
            <person name="Liu D."/>
            <person name="Zheng H."/>
            <person name="Zhang Y."/>
            <person name="Qin N."/>
            <person name="Li Z."/>
            <person name="Yang G."/>
            <person name="Yang S."/>
            <person name="Bolund L."/>
            <person name="Kristiansen K."/>
            <person name="Zheng H."/>
            <person name="Li S."/>
            <person name="Zhang X."/>
            <person name="Yang H."/>
            <person name="Wang J."/>
            <person name="Sun R."/>
            <person name="Zhang B."/>
            <person name="Jiang S."/>
            <person name="Wang J."/>
            <person name="Du Y."/>
            <person name="Li S."/>
        </authorList>
    </citation>
    <scope>NUCLEOTIDE SEQUENCE [LARGE SCALE GENOMIC DNA]</scope>
    <source>
        <strain evidence="2">cv. 9930</strain>
    </source>
</reference>
<organism evidence="1 2">
    <name type="scientific">Cucumis sativus</name>
    <name type="common">Cucumber</name>
    <dbReference type="NCBI Taxonomy" id="3659"/>
    <lineage>
        <taxon>Eukaryota</taxon>
        <taxon>Viridiplantae</taxon>
        <taxon>Streptophyta</taxon>
        <taxon>Embryophyta</taxon>
        <taxon>Tracheophyta</taxon>
        <taxon>Spermatophyta</taxon>
        <taxon>Magnoliopsida</taxon>
        <taxon>eudicotyledons</taxon>
        <taxon>Gunneridae</taxon>
        <taxon>Pentapetalae</taxon>
        <taxon>rosids</taxon>
        <taxon>fabids</taxon>
        <taxon>Cucurbitales</taxon>
        <taxon>Cucurbitaceae</taxon>
        <taxon>Benincaseae</taxon>
        <taxon>Cucumis</taxon>
    </lineage>
</organism>
<reference evidence="1 2" key="4">
    <citation type="journal article" date="2011" name="BMC Genomics">
        <title>RNA-Seq improves annotation of protein-coding genes in the cucumber genome.</title>
        <authorList>
            <person name="Li Z."/>
            <person name="Zhang Z."/>
            <person name="Yan P."/>
            <person name="Huang S."/>
            <person name="Fei Z."/>
            <person name="Lin K."/>
        </authorList>
    </citation>
    <scope>NUCLEOTIDE SEQUENCE [LARGE SCALE GENOMIC DNA]</scope>
    <source>
        <strain evidence="2">cv. 9930</strain>
    </source>
</reference>
<dbReference type="Gramene" id="KGN44533">
    <property type="protein sequence ID" value="KGN44533"/>
    <property type="gene ID" value="Csa_7G326230"/>
</dbReference>
<keyword evidence="2" id="KW-1185">Reference proteome</keyword>
<evidence type="ECO:0000313" key="1">
    <source>
        <dbReference type="EMBL" id="KGN44533.1"/>
    </source>
</evidence>
<accession>A0A0A0K512</accession>
<reference evidence="1 2" key="2">
    <citation type="journal article" date="2009" name="PLoS ONE">
        <title>An integrated genetic and cytogenetic map of the cucumber genome.</title>
        <authorList>
            <person name="Ren Y."/>
            <person name="Zhang Z."/>
            <person name="Liu J."/>
            <person name="Staub J.E."/>
            <person name="Han Y."/>
            <person name="Cheng Z."/>
            <person name="Li X."/>
            <person name="Lu J."/>
            <person name="Miao H."/>
            <person name="Kang H."/>
            <person name="Xie B."/>
            <person name="Gu X."/>
            <person name="Wang X."/>
            <person name="Du Y."/>
            <person name="Jin W."/>
            <person name="Huang S."/>
        </authorList>
    </citation>
    <scope>NUCLEOTIDE SEQUENCE [LARGE SCALE GENOMIC DNA]</scope>
    <source>
        <strain evidence="2">cv. 9930</strain>
    </source>
</reference>